<evidence type="ECO:0000313" key="3">
    <source>
        <dbReference type="Proteomes" id="UP001316087"/>
    </source>
</evidence>
<dbReference type="PROSITE" id="PS50879">
    <property type="entry name" value="RNASE_H_1"/>
    <property type="match status" value="1"/>
</dbReference>
<protein>
    <submittedName>
        <fullName evidence="2">Reverse transcriptase-like protein</fullName>
    </submittedName>
</protein>
<dbReference type="Gene3D" id="3.30.420.10">
    <property type="entry name" value="Ribonuclease H-like superfamily/Ribonuclease H"/>
    <property type="match status" value="1"/>
</dbReference>
<name>A0ABS9UCF9_9BACL</name>
<dbReference type="Pfam" id="PF13456">
    <property type="entry name" value="RVT_3"/>
    <property type="match status" value="1"/>
</dbReference>
<dbReference type="NCBIfam" id="NF005822">
    <property type="entry name" value="PRK07708.1"/>
    <property type="match status" value="1"/>
</dbReference>
<dbReference type="SUPFAM" id="SSF53098">
    <property type="entry name" value="Ribonuclease H-like"/>
    <property type="match status" value="1"/>
</dbReference>
<evidence type="ECO:0000259" key="1">
    <source>
        <dbReference type="PROSITE" id="PS50879"/>
    </source>
</evidence>
<feature type="domain" description="RNase H type-1" evidence="1">
    <location>
        <begin position="70"/>
        <end position="207"/>
    </location>
</feature>
<accession>A0ABS9UCF9</accession>
<comment type="caution">
    <text evidence="2">The sequence shown here is derived from an EMBL/GenBank/DDBJ whole genome shotgun (WGS) entry which is preliminary data.</text>
</comment>
<reference evidence="2 3" key="1">
    <citation type="submission" date="2022-03" db="EMBL/GenBank/DDBJ databases">
        <authorList>
            <person name="Jo J.-H."/>
            <person name="Im W.-T."/>
        </authorList>
    </citation>
    <scope>NUCLEOTIDE SEQUENCE [LARGE SCALE GENOMIC DNA]</scope>
    <source>
        <strain evidence="2 3">MA9</strain>
    </source>
</reference>
<dbReference type="PANTHER" id="PTHR48475:SF1">
    <property type="entry name" value="RNASE H TYPE-1 DOMAIN-CONTAINING PROTEIN"/>
    <property type="match status" value="1"/>
</dbReference>
<sequence>MKLTIEWIYETQTKLQIKYRSEAIPAAHAFLLIEDMKKTGRMKSYSLTDEHDSEWTMKELKKYLQELEIEPHNVQLYFDGGFNREEKLAGLGVVIYFEQNNQHYRLRLNQQAHYLISNNEAEYAALLFAIEQLEELGVHHQAIEVFGDSQVVINEMNGEWAVSDNALASWADKVDAKLQKLGLTAIYQYVERKQNDEADQLANQALSGTEISAKQQVKRKK</sequence>
<evidence type="ECO:0000313" key="2">
    <source>
        <dbReference type="EMBL" id="MCH7321994.1"/>
    </source>
</evidence>
<dbReference type="PANTHER" id="PTHR48475">
    <property type="entry name" value="RIBONUCLEASE H"/>
    <property type="match status" value="1"/>
</dbReference>
<dbReference type="InterPro" id="IPR012337">
    <property type="entry name" value="RNaseH-like_sf"/>
</dbReference>
<keyword evidence="3" id="KW-1185">Reference proteome</keyword>
<dbReference type="Proteomes" id="UP001316087">
    <property type="component" value="Unassembled WGS sequence"/>
</dbReference>
<dbReference type="EMBL" id="JAKZFC010000002">
    <property type="protein sequence ID" value="MCH7321994.1"/>
    <property type="molecule type" value="Genomic_DNA"/>
</dbReference>
<dbReference type="RefSeq" id="WP_241369041.1">
    <property type="nucleotide sequence ID" value="NZ_JAKZFC010000002.1"/>
</dbReference>
<organism evidence="2 3">
    <name type="scientific">Solibacillus palustris</name>
    <dbReference type="NCBI Taxonomy" id="2908203"/>
    <lineage>
        <taxon>Bacteria</taxon>
        <taxon>Bacillati</taxon>
        <taxon>Bacillota</taxon>
        <taxon>Bacilli</taxon>
        <taxon>Bacillales</taxon>
        <taxon>Caryophanaceae</taxon>
        <taxon>Solibacillus</taxon>
    </lineage>
</organism>
<proteinExistence type="predicted"/>
<dbReference type="InterPro" id="IPR002156">
    <property type="entry name" value="RNaseH_domain"/>
</dbReference>
<gene>
    <name evidence="2" type="ORF">LZ480_08820</name>
</gene>
<dbReference type="CDD" id="cd09279">
    <property type="entry name" value="RNase_HI_like"/>
    <property type="match status" value="1"/>
</dbReference>
<dbReference type="InterPro" id="IPR036397">
    <property type="entry name" value="RNaseH_sf"/>
</dbReference>